<feature type="transmembrane region" description="Helical" evidence="1">
    <location>
        <begin position="92"/>
        <end position="115"/>
    </location>
</feature>
<keyword evidence="3" id="KW-1185">Reference proteome</keyword>
<accession>A0A8T4GXQ3</accession>
<proteinExistence type="predicted"/>
<name>A0A8T4GXQ3_9EURY</name>
<protein>
    <submittedName>
        <fullName evidence="2">Inner membrane protein</fullName>
    </submittedName>
</protein>
<reference evidence="2" key="1">
    <citation type="submission" date="2021-03" db="EMBL/GenBank/DDBJ databases">
        <title>Genomic Encyclopedia of Type Strains, Phase IV (KMG-IV): sequencing the most valuable type-strain genomes for metagenomic binning, comparative biology and taxonomic classification.</title>
        <authorList>
            <person name="Goeker M."/>
        </authorList>
    </citation>
    <scope>NUCLEOTIDE SEQUENCE</scope>
    <source>
        <strain evidence="2">DSM 26232</strain>
    </source>
</reference>
<dbReference type="Pfam" id="PF04307">
    <property type="entry name" value="YdjM"/>
    <property type="match status" value="1"/>
</dbReference>
<gene>
    <name evidence="2" type="ORF">J2753_001470</name>
</gene>
<feature type="transmembrane region" description="Helical" evidence="1">
    <location>
        <begin position="12"/>
        <end position="41"/>
    </location>
</feature>
<comment type="caution">
    <text evidence="2">The sequence shown here is derived from an EMBL/GenBank/DDBJ whole genome shotgun (WGS) entry which is preliminary data.</text>
</comment>
<dbReference type="EMBL" id="JAGGLC010000003">
    <property type="protein sequence ID" value="MBP1986972.1"/>
    <property type="molecule type" value="Genomic_DNA"/>
</dbReference>
<evidence type="ECO:0000313" key="3">
    <source>
        <dbReference type="Proteomes" id="UP000823736"/>
    </source>
</evidence>
<organism evidence="2 3">
    <name type="scientific">Halolamina salifodinae</name>
    <dbReference type="NCBI Taxonomy" id="1202767"/>
    <lineage>
        <taxon>Archaea</taxon>
        <taxon>Methanobacteriati</taxon>
        <taxon>Methanobacteriota</taxon>
        <taxon>Stenosarchaea group</taxon>
        <taxon>Halobacteria</taxon>
        <taxon>Halobacteriales</taxon>
        <taxon>Haloferacaceae</taxon>
    </lineage>
</organism>
<dbReference type="RefSeq" id="WP_281064188.1">
    <property type="nucleotide sequence ID" value="NZ_JAGGLC010000003.1"/>
</dbReference>
<keyword evidence="1" id="KW-0812">Transmembrane</keyword>
<dbReference type="InterPro" id="IPR007404">
    <property type="entry name" value="YdjM-like"/>
</dbReference>
<keyword evidence="1" id="KW-0472">Membrane</keyword>
<dbReference type="AlphaFoldDB" id="A0A8T4GXQ3"/>
<dbReference type="Proteomes" id="UP000823736">
    <property type="component" value="Unassembled WGS sequence"/>
</dbReference>
<feature type="transmembrane region" description="Helical" evidence="1">
    <location>
        <begin position="61"/>
        <end position="80"/>
    </location>
</feature>
<feature type="transmembrane region" description="Helical" evidence="1">
    <location>
        <begin position="149"/>
        <end position="167"/>
    </location>
</feature>
<sequence length="168" mass="18377">MYGKGHQGLAMLLFAPILFGLLYIKMYVVAAIGFFVCIGLATYPDIDWSLPFVKHRGITHTLFGAVVLAIVFGVGVYLLMPKLPSILVEMISISRGWLALIVGAFVVIAIVFHLIGDWLTKSGIQPFSPMKKTRYAAGVTTSANPFVNIVLYFIGLFAIGTVIYLSIF</sequence>
<evidence type="ECO:0000256" key="1">
    <source>
        <dbReference type="SAM" id="Phobius"/>
    </source>
</evidence>
<keyword evidence="1" id="KW-1133">Transmembrane helix</keyword>
<evidence type="ECO:0000313" key="2">
    <source>
        <dbReference type="EMBL" id="MBP1986972.1"/>
    </source>
</evidence>